<dbReference type="SMART" id="SM00450">
    <property type="entry name" value="RHOD"/>
    <property type="match status" value="1"/>
</dbReference>
<dbReference type="InterPro" id="IPR050229">
    <property type="entry name" value="GlpE_sulfurtransferase"/>
</dbReference>
<evidence type="ECO:0000313" key="3">
    <source>
        <dbReference type="EMBL" id="RTH04914.1"/>
    </source>
</evidence>
<dbReference type="Gene3D" id="3.40.250.10">
    <property type="entry name" value="Rhodanese-like domain"/>
    <property type="match status" value="1"/>
</dbReference>
<dbReference type="Proteomes" id="UP000287155">
    <property type="component" value="Unassembled WGS sequence"/>
</dbReference>
<dbReference type="Pfam" id="PF00581">
    <property type="entry name" value="Rhodanese"/>
    <property type="match status" value="1"/>
</dbReference>
<feature type="chain" id="PRO_5033423331" evidence="1">
    <location>
        <begin position="18"/>
        <end position="125"/>
    </location>
</feature>
<evidence type="ECO:0000256" key="1">
    <source>
        <dbReference type="SAM" id="SignalP"/>
    </source>
</evidence>
<dbReference type="InterPro" id="IPR036873">
    <property type="entry name" value="Rhodanese-like_dom_sf"/>
</dbReference>
<evidence type="ECO:0000313" key="5">
    <source>
        <dbReference type="EMBL" id="RTH32997.1"/>
    </source>
</evidence>
<evidence type="ECO:0000313" key="4">
    <source>
        <dbReference type="EMBL" id="RTH27801.1"/>
    </source>
</evidence>
<dbReference type="EMBL" id="PELY01000055">
    <property type="protein sequence ID" value="RTH27801.1"/>
    <property type="molecule type" value="Genomic_DNA"/>
</dbReference>
<dbReference type="Proteomes" id="UP000288051">
    <property type="component" value="Unassembled WGS sequence"/>
</dbReference>
<dbReference type="AlphaFoldDB" id="A0A430S286"/>
<dbReference type="PROSITE" id="PS51257">
    <property type="entry name" value="PROKAR_LIPOPROTEIN"/>
    <property type="match status" value="1"/>
</dbReference>
<evidence type="ECO:0000313" key="9">
    <source>
        <dbReference type="Proteomes" id="UP000287306"/>
    </source>
</evidence>
<evidence type="ECO:0000313" key="7">
    <source>
        <dbReference type="Proteomes" id="UP000286910"/>
    </source>
</evidence>
<evidence type="ECO:0000313" key="6">
    <source>
        <dbReference type="EMBL" id="RTI12558.1"/>
    </source>
</evidence>
<name>A0A430S286_THESC</name>
<dbReference type="PROSITE" id="PS50206">
    <property type="entry name" value="RHODANESE_3"/>
    <property type="match status" value="1"/>
</dbReference>
<dbReference type="CDD" id="cd00158">
    <property type="entry name" value="RHOD"/>
    <property type="match status" value="1"/>
</dbReference>
<sequence>MNRRALLGLFALPLVLAACGPKGSYQDVDPGELYRALESGAWVVDVRTPQEFAQGHVPGAVNLPLQEIAAWADKLPKDKPVYLYCRSGNRSRQAAEYLKKKGYTNLYNLEGGVLAIERAGFPLVR</sequence>
<dbReference type="PROSITE" id="PS00380">
    <property type="entry name" value="RHODANESE_1"/>
    <property type="match status" value="1"/>
</dbReference>
<proteinExistence type="predicted"/>
<feature type="domain" description="Rhodanese" evidence="2">
    <location>
        <begin position="37"/>
        <end position="125"/>
    </location>
</feature>
<dbReference type="InterPro" id="IPR001307">
    <property type="entry name" value="Thiosulphate_STrfase_CS"/>
</dbReference>
<dbReference type="GeneID" id="93866620"/>
<accession>A0A430S286</accession>
<organism evidence="4 9">
    <name type="scientific">Thermus scotoductus</name>
    <dbReference type="NCBI Taxonomy" id="37636"/>
    <lineage>
        <taxon>Bacteria</taxon>
        <taxon>Thermotogati</taxon>
        <taxon>Deinococcota</taxon>
        <taxon>Deinococci</taxon>
        <taxon>Thermales</taxon>
        <taxon>Thermaceae</taxon>
        <taxon>Thermus</taxon>
    </lineage>
</organism>
<feature type="signal peptide" evidence="1">
    <location>
        <begin position="1"/>
        <end position="17"/>
    </location>
</feature>
<dbReference type="Proteomes" id="UP000287306">
    <property type="component" value="Unassembled WGS sequence"/>
</dbReference>
<protein>
    <submittedName>
        <fullName evidence="4">Rhodanese-like domain-containing protein</fullName>
    </submittedName>
</protein>
<gene>
    <name evidence="6" type="ORF">CSW27_10090</name>
    <name evidence="5" type="ORF">CSW37_10555</name>
    <name evidence="4" type="ORF">CSW38_02610</name>
    <name evidence="3" type="ORF">CSW45_04345</name>
</gene>
<reference evidence="7 8" key="1">
    <citation type="journal article" date="2019" name="Extremophiles">
        <title>Biogeography of thermophiles and predominance of Thermus scotoductus in domestic water heaters.</title>
        <authorList>
            <person name="Wilpiszeski R.L."/>
            <person name="Zhang Z."/>
            <person name="House C.H."/>
        </authorList>
    </citation>
    <scope>NUCLEOTIDE SEQUENCE [LARGE SCALE GENOMIC DNA]</scope>
    <source>
        <strain evidence="6 8">14_S14</strain>
        <strain evidence="5 10">24_S24</strain>
        <strain evidence="4 9">25_S25</strain>
        <strain evidence="3 7">32_S32</strain>
    </source>
</reference>
<evidence type="ECO:0000313" key="8">
    <source>
        <dbReference type="Proteomes" id="UP000287155"/>
    </source>
</evidence>
<dbReference type="GO" id="GO:0004792">
    <property type="term" value="F:thiosulfate-cyanide sulfurtransferase activity"/>
    <property type="evidence" value="ECO:0007669"/>
    <property type="project" value="InterPro"/>
</dbReference>
<dbReference type="Proteomes" id="UP000286910">
    <property type="component" value="Unassembled WGS sequence"/>
</dbReference>
<keyword evidence="1" id="KW-0732">Signal</keyword>
<dbReference type="FunFam" id="3.40.250.10:FF:000049">
    <property type="entry name" value="Phage shock protein E"/>
    <property type="match status" value="1"/>
</dbReference>
<dbReference type="EMBL" id="PEMJ01000324">
    <property type="protein sequence ID" value="RTI12558.1"/>
    <property type="molecule type" value="Genomic_DNA"/>
</dbReference>
<evidence type="ECO:0000313" key="10">
    <source>
        <dbReference type="Proteomes" id="UP000288051"/>
    </source>
</evidence>
<dbReference type="PANTHER" id="PTHR43031">
    <property type="entry name" value="FAD-DEPENDENT OXIDOREDUCTASE"/>
    <property type="match status" value="1"/>
</dbReference>
<dbReference type="EMBL" id="PELZ01000428">
    <property type="protein sequence ID" value="RTH32997.1"/>
    <property type="molecule type" value="Genomic_DNA"/>
</dbReference>
<evidence type="ECO:0000259" key="2">
    <source>
        <dbReference type="PROSITE" id="PS50206"/>
    </source>
</evidence>
<dbReference type="EMBL" id="PELR01000099">
    <property type="protein sequence ID" value="RTH04914.1"/>
    <property type="molecule type" value="Genomic_DNA"/>
</dbReference>
<dbReference type="SUPFAM" id="SSF52821">
    <property type="entry name" value="Rhodanese/Cell cycle control phosphatase"/>
    <property type="match status" value="1"/>
</dbReference>
<dbReference type="InterPro" id="IPR001763">
    <property type="entry name" value="Rhodanese-like_dom"/>
</dbReference>
<comment type="caution">
    <text evidence="4">The sequence shown here is derived from an EMBL/GenBank/DDBJ whole genome shotgun (WGS) entry which is preliminary data.</text>
</comment>
<dbReference type="RefSeq" id="WP_019550658.1">
    <property type="nucleotide sequence ID" value="NZ_PELL01000418.1"/>
</dbReference>
<dbReference type="PANTHER" id="PTHR43031:SF1">
    <property type="entry name" value="PYRIDINE NUCLEOTIDE-DISULPHIDE OXIDOREDUCTASE"/>
    <property type="match status" value="1"/>
</dbReference>